<dbReference type="SUPFAM" id="SSF55073">
    <property type="entry name" value="Nucleotide cyclase"/>
    <property type="match status" value="1"/>
</dbReference>
<reference evidence="2" key="1">
    <citation type="journal article" date="2014" name="Int. J. Syst. Evol. Microbiol.">
        <title>Complete genome of a new Firmicutes species belonging to the dominant human colonic microbiota ('Ruminococcus bicirculans') reveals two chromosomes and a selective capacity to utilize plant glucans.</title>
        <authorList>
            <consortium name="NISC Comparative Sequencing Program"/>
            <person name="Wegmann U."/>
            <person name="Louis P."/>
            <person name="Goesmann A."/>
            <person name="Henrissat B."/>
            <person name="Duncan S.H."/>
            <person name="Flint H.J."/>
        </authorList>
    </citation>
    <scope>NUCLEOTIDE SEQUENCE</scope>
    <source>
        <strain evidence="2">CGMCC 1.11013</strain>
    </source>
</reference>
<dbReference type="EMBL" id="BMEG01000003">
    <property type="protein sequence ID" value="GGD69735.1"/>
    <property type="molecule type" value="Genomic_DNA"/>
</dbReference>
<evidence type="ECO:0000313" key="5">
    <source>
        <dbReference type="Proteomes" id="UP000597138"/>
    </source>
</evidence>
<gene>
    <name evidence="3" type="ORF">BG57_30760</name>
    <name evidence="2" type="ORF">GCM10010985_25280</name>
</gene>
<dbReference type="Proteomes" id="UP000597138">
    <property type="component" value="Unassembled WGS sequence"/>
</dbReference>
<dbReference type="PANTHER" id="PTHR33121">
    <property type="entry name" value="CYCLIC DI-GMP PHOSPHODIESTERASE PDEF"/>
    <property type="match status" value="1"/>
</dbReference>
<dbReference type="SMART" id="SM00052">
    <property type="entry name" value="EAL"/>
    <property type="match status" value="1"/>
</dbReference>
<dbReference type="EMBL" id="JFHE01000078">
    <property type="protein sequence ID" value="KDR25309.1"/>
    <property type="molecule type" value="Genomic_DNA"/>
</dbReference>
<accession>A0A069NCC5</accession>
<dbReference type="STRING" id="1071679.BG57_30760"/>
<dbReference type="Pfam" id="PF01590">
    <property type="entry name" value="GAF"/>
    <property type="match status" value="1"/>
</dbReference>
<dbReference type="Proteomes" id="UP000027439">
    <property type="component" value="Unassembled WGS sequence"/>
</dbReference>
<dbReference type="PANTHER" id="PTHR33121:SF19">
    <property type="entry name" value="CYCLIC DI-GMP PHOSPHODIESTERASE PA2567"/>
    <property type="match status" value="1"/>
</dbReference>
<dbReference type="InterPro" id="IPR029787">
    <property type="entry name" value="Nucleotide_cyclase"/>
</dbReference>
<evidence type="ECO:0000313" key="3">
    <source>
        <dbReference type="EMBL" id="KDR25309.1"/>
    </source>
</evidence>
<dbReference type="Pfam" id="PF00563">
    <property type="entry name" value="EAL"/>
    <property type="match status" value="1"/>
</dbReference>
<dbReference type="eggNOG" id="COG5001">
    <property type="taxonomic scope" value="Bacteria"/>
</dbReference>
<evidence type="ECO:0000313" key="2">
    <source>
        <dbReference type="EMBL" id="GGD69735.1"/>
    </source>
</evidence>
<dbReference type="InterPro" id="IPR003018">
    <property type="entry name" value="GAF"/>
</dbReference>
<proteinExistence type="predicted"/>
<protein>
    <submittedName>
        <fullName evidence="3">Diguanylate cyclase</fullName>
    </submittedName>
    <submittedName>
        <fullName evidence="2">Sensor domain-containing phosphodiesterase</fullName>
    </submittedName>
</protein>
<dbReference type="InterPro" id="IPR000160">
    <property type="entry name" value="GGDEF_dom"/>
</dbReference>
<evidence type="ECO:0000313" key="4">
    <source>
        <dbReference type="Proteomes" id="UP000027439"/>
    </source>
</evidence>
<dbReference type="InterPro" id="IPR050706">
    <property type="entry name" value="Cyclic-di-GMP_PDE-like"/>
</dbReference>
<dbReference type="Gene3D" id="3.30.70.270">
    <property type="match status" value="1"/>
</dbReference>
<dbReference type="PROSITE" id="PS50883">
    <property type="entry name" value="EAL"/>
    <property type="match status" value="1"/>
</dbReference>
<keyword evidence="5" id="KW-1185">Reference proteome</keyword>
<evidence type="ECO:0000259" key="1">
    <source>
        <dbReference type="PROSITE" id="PS50883"/>
    </source>
</evidence>
<sequence length="490" mass="52727">MVTGDPLIQFYAGAPVVTDDGYAIGTLCIIDTESRPVFSGHDQSCLSALAGLIAQRVNILRSNAHLDDVTGLPNFARFTDDVTLSRASAHAVLIDLCTLDYINRMVVALGLETVNAVAVATSGRLVTALGAGITLYRIGYARYLFISEAPCSEISLMVRRCIGAFESPLIVGRDLPIDVTPSAGIVSIGDVSGASDLISALIFASQRARESHMDAVLYDHEMGQGRHRTFLLLNSFKDALARNQLRLVYQPRVRLIDGACVGAEALVRWRHPQLGEIPPGEFVPLIENTALINALTDWVLAAALRQLAEWQTQHPRLVISVNAVGSDLSRAEIAEHVEGALKSAGVSPKQLELEVTEGSLMLHTERSASTVSALRRLGVSLAIDDFGSGFSNLTQLSSLDITVKIDQALVRAIASSPRDAMIVRSVIRLVHELGFNAVAEGVETLAILGQVRDWGCDEIQGYFIGRPMEADSFDAWLANSADGGSNRSMQ</sequence>
<dbReference type="SUPFAM" id="SSF55781">
    <property type="entry name" value="GAF domain-like"/>
    <property type="match status" value="1"/>
</dbReference>
<dbReference type="SMART" id="SM00267">
    <property type="entry name" value="GGDEF"/>
    <property type="match status" value="1"/>
</dbReference>
<dbReference type="InterPro" id="IPR035919">
    <property type="entry name" value="EAL_sf"/>
</dbReference>
<comment type="caution">
    <text evidence="3">The sequence shown here is derived from an EMBL/GenBank/DDBJ whole genome shotgun (WGS) entry which is preliminary data.</text>
</comment>
<organism evidence="3 4">
    <name type="scientific">Caballeronia grimmiae</name>
    <dbReference type="NCBI Taxonomy" id="1071679"/>
    <lineage>
        <taxon>Bacteria</taxon>
        <taxon>Pseudomonadati</taxon>
        <taxon>Pseudomonadota</taxon>
        <taxon>Betaproteobacteria</taxon>
        <taxon>Burkholderiales</taxon>
        <taxon>Burkholderiaceae</taxon>
        <taxon>Caballeronia</taxon>
    </lineage>
</organism>
<dbReference type="InterPro" id="IPR001633">
    <property type="entry name" value="EAL_dom"/>
</dbReference>
<name>A0A069NCC5_9BURK</name>
<dbReference type="Gene3D" id="3.20.20.450">
    <property type="entry name" value="EAL domain"/>
    <property type="match status" value="1"/>
</dbReference>
<dbReference type="InterPro" id="IPR043128">
    <property type="entry name" value="Rev_trsase/Diguanyl_cyclase"/>
</dbReference>
<reference evidence="5" key="3">
    <citation type="journal article" date="2019" name="Int. J. Syst. Evol. Microbiol.">
        <title>The Global Catalogue of Microorganisms (GCM) 10K type strain sequencing project: providing services to taxonomists for standard genome sequencing and annotation.</title>
        <authorList>
            <consortium name="The Broad Institute Genomics Platform"/>
            <consortium name="The Broad Institute Genome Sequencing Center for Infectious Disease"/>
            <person name="Wu L."/>
            <person name="Ma J."/>
        </authorList>
    </citation>
    <scope>NUCLEOTIDE SEQUENCE [LARGE SCALE GENOMIC DNA]</scope>
    <source>
        <strain evidence="5">CGMCC 1.11013</strain>
    </source>
</reference>
<dbReference type="SUPFAM" id="SSF141868">
    <property type="entry name" value="EAL domain-like"/>
    <property type="match status" value="1"/>
</dbReference>
<feature type="domain" description="EAL" evidence="1">
    <location>
        <begin position="229"/>
        <end position="481"/>
    </location>
</feature>
<reference evidence="3 4" key="2">
    <citation type="submission" date="2014-03" db="EMBL/GenBank/DDBJ databases">
        <title>Draft Genome Sequences of Four Burkholderia Strains.</title>
        <authorList>
            <person name="Liu X.Y."/>
            <person name="Li C.X."/>
            <person name="Xu J.H."/>
        </authorList>
    </citation>
    <scope>NUCLEOTIDE SEQUENCE [LARGE SCALE GENOMIC DNA]</scope>
    <source>
        <strain evidence="3 4">R27</strain>
    </source>
</reference>
<reference evidence="2" key="4">
    <citation type="submission" date="2024-05" db="EMBL/GenBank/DDBJ databases">
        <authorList>
            <person name="Sun Q."/>
            <person name="Zhou Y."/>
        </authorList>
    </citation>
    <scope>NUCLEOTIDE SEQUENCE</scope>
    <source>
        <strain evidence="2">CGMCC 1.11013</strain>
    </source>
</reference>
<dbReference type="AlphaFoldDB" id="A0A069NCC5"/>
<dbReference type="CDD" id="cd01948">
    <property type="entry name" value="EAL"/>
    <property type="match status" value="1"/>
</dbReference>
<dbReference type="GO" id="GO:0071111">
    <property type="term" value="F:cyclic-guanylate-specific phosphodiesterase activity"/>
    <property type="evidence" value="ECO:0007669"/>
    <property type="project" value="InterPro"/>
</dbReference>